<evidence type="ECO:0000256" key="1">
    <source>
        <dbReference type="ARBA" id="ARBA00004196"/>
    </source>
</evidence>
<evidence type="ECO:0000256" key="4">
    <source>
        <dbReference type="ARBA" id="ARBA00023284"/>
    </source>
</evidence>
<dbReference type="EMBL" id="FPBK01000011">
    <property type="protein sequence ID" value="SFU64639.1"/>
    <property type="molecule type" value="Genomic_DNA"/>
</dbReference>
<name>A0A1I7HVM0_9FLAO</name>
<sequence>MKYFTLFWSLVLLASCSQKSTDGFQIQGEFENGNYNGYVFLNTPNSKDSVLVSNNQFTFNGKVPFPIQSWITLDDKSKLAWLYVENSEIHITFNSPEHLKLTSVTGSESQQKQHHFESFLEDHYNDADFNFRLKDSLSKFITENPSHSLSGKLLAKIASESWILSAEEVTDFKQQLDTSKQTSTDLFVINQSLEKLEKFGIGSTFKDFDLYNLQEETINSSTISAPYLLVDFWASWCVPCRKQNPYIVSVYNKYHSKGFDVLSISLEDEMEPWKKAIAKDNLTWNHLRSGNEFDSPIVSYYEFYSIPYSILIDANRKVVGVNVEPEKIGYFLSQNLK</sequence>
<dbReference type="InterPro" id="IPR050553">
    <property type="entry name" value="Thioredoxin_ResA/DsbE_sf"/>
</dbReference>
<keyword evidence="4" id="KW-0676">Redox-active center</keyword>
<dbReference type="PROSITE" id="PS00194">
    <property type="entry name" value="THIOREDOXIN_1"/>
    <property type="match status" value="1"/>
</dbReference>
<dbReference type="PROSITE" id="PS51352">
    <property type="entry name" value="THIOREDOXIN_2"/>
    <property type="match status" value="1"/>
</dbReference>
<evidence type="ECO:0000313" key="7">
    <source>
        <dbReference type="EMBL" id="SFU64639.1"/>
    </source>
</evidence>
<keyword evidence="8" id="KW-1185">Reference proteome</keyword>
<dbReference type="Pfam" id="PF13905">
    <property type="entry name" value="Thioredoxin_8"/>
    <property type="match status" value="1"/>
</dbReference>
<dbReference type="InterPro" id="IPR013766">
    <property type="entry name" value="Thioredoxin_domain"/>
</dbReference>
<feature type="chain" id="PRO_5011499673" evidence="5">
    <location>
        <begin position="21"/>
        <end position="337"/>
    </location>
</feature>
<dbReference type="InterPro" id="IPR012336">
    <property type="entry name" value="Thioredoxin-like_fold"/>
</dbReference>
<dbReference type="STRING" id="1224947.SAMN05216480_11156"/>
<dbReference type="CDD" id="cd02966">
    <property type="entry name" value="TlpA_like_family"/>
    <property type="match status" value="1"/>
</dbReference>
<evidence type="ECO:0000259" key="6">
    <source>
        <dbReference type="PROSITE" id="PS51352"/>
    </source>
</evidence>
<dbReference type="RefSeq" id="WP_093025720.1">
    <property type="nucleotide sequence ID" value="NZ_FPBK01000011.1"/>
</dbReference>
<evidence type="ECO:0000256" key="2">
    <source>
        <dbReference type="ARBA" id="ARBA00022748"/>
    </source>
</evidence>
<dbReference type="InterPro" id="IPR017937">
    <property type="entry name" value="Thioredoxin_CS"/>
</dbReference>
<feature type="signal peptide" evidence="5">
    <location>
        <begin position="1"/>
        <end position="20"/>
    </location>
</feature>
<keyword evidence="3" id="KW-1015">Disulfide bond</keyword>
<comment type="subcellular location">
    <subcellularLocation>
        <location evidence="1">Cell envelope</location>
    </subcellularLocation>
</comment>
<dbReference type="AlphaFoldDB" id="A0A1I7HVM0"/>
<keyword evidence="2" id="KW-0201">Cytochrome c-type biogenesis</keyword>
<dbReference type="Gene3D" id="3.40.30.10">
    <property type="entry name" value="Glutaredoxin"/>
    <property type="match status" value="1"/>
</dbReference>
<keyword evidence="5" id="KW-0732">Signal</keyword>
<proteinExistence type="predicted"/>
<dbReference type="Pfam" id="PF14289">
    <property type="entry name" value="DUF4369"/>
    <property type="match status" value="1"/>
</dbReference>
<evidence type="ECO:0000313" key="8">
    <source>
        <dbReference type="Proteomes" id="UP000199138"/>
    </source>
</evidence>
<accession>A0A1I7HVM0</accession>
<dbReference type="InterPro" id="IPR025380">
    <property type="entry name" value="DUF4369"/>
</dbReference>
<dbReference type="PANTHER" id="PTHR42852">
    <property type="entry name" value="THIOL:DISULFIDE INTERCHANGE PROTEIN DSBE"/>
    <property type="match status" value="1"/>
</dbReference>
<dbReference type="PROSITE" id="PS51257">
    <property type="entry name" value="PROKAR_LIPOPROTEIN"/>
    <property type="match status" value="1"/>
</dbReference>
<evidence type="ECO:0000256" key="3">
    <source>
        <dbReference type="ARBA" id="ARBA00023157"/>
    </source>
</evidence>
<keyword evidence="7" id="KW-0413">Isomerase</keyword>
<feature type="domain" description="Thioredoxin" evidence="6">
    <location>
        <begin position="199"/>
        <end position="337"/>
    </location>
</feature>
<dbReference type="GO" id="GO:0016853">
    <property type="term" value="F:isomerase activity"/>
    <property type="evidence" value="ECO:0007669"/>
    <property type="project" value="UniProtKB-KW"/>
</dbReference>
<dbReference type="Proteomes" id="UP000199138">
    <property type="component" value="Unassembled WGS sequence"/>
</dbReference>
<dbReference type="GO" id="GO:0017004">
    <property type="term" value="P:cytochrome complex assembly"/>
    <property type="evidence" value="ECO:0007669"/>
    <property type="project" value="UniProtKB-KW"/>
</dbReference>
<gene>
    <name evidence="7" type="ORF">SAMN05216480_11156</name>
</gene>
<organism evidence="7 8">
    <name type="scientific">Pustulibacterium marinum</name>
    <dbReference type="NCBI Taxonomy" id="1224947"/>
    <lineage>
        <taxon>Bacteria</taxon>
        <taxon>Pseudomonadati</taxon>
        <taxon>Bacteroidota</taxon>
        <taxon>Flavobacteriia</taxon>
        <taxon>Flavobacteriales</taxon>
        <taxon>Flavobacteriaceae</taxon>
        <taxon>Pustulibacterium</taxon>
    </lineage>
</organism>
<dbReference type="PANTHER" id="PTHR42852:SF6">
    <property type="entry name" value="THIOL:DISULFIDE INTERCHANGE PROTEIN DSBE"/>
    <property type="match status" value="1"/>
</dbReference>
<dbReference type="InterPro" id="IPR036249">
    <property type="entry name" value="Thioredoxin-like_sf"/>
</dbReference>
<dbReference type="GO" id="GO:0030313">
    <property type="term" value="C:cell envelope"/>
    <property type="evidence" value="ECO:0007669"/>
    <property type="project" value="UniProtKB-SubCell"/>
</dbReference>
<dbReference type="OrthoDB" id="1069091at2"/>
<protein>
    <submittedName>
        <fullName evidence="7">Thiol-disulfide isomerase or thioredoxin</fullName>
    </submittedName>
</protein>
<dbReference type="SUPFAM" id="SSF52833">
    <property type="entry name" value="Thioredoxin-like"/>
    <property type="match status" value="1"/>
</dbReference>
<reference evidence="7 8" key="1">
    <citation type="submission" date="2016-10" db="EMBL/GenBank/DDBJ databases">
        <authorList>
            <person name="de Groot N.N."/>
        </authorList>
    </citation>
    <scope>NUCLEOTIDE SEQUENCE [LARGE SCALE GENOMIC DNA]</scope>
    <source>
        <strain evidence="7 8">CGMCC 1.12333</strain>
    </source>
</reference>
<evidence type="ECO:0000256" key="5">
    <source>
        <dbReference type="SAM" id="SignalP"/>
    </source>
</evidence>